<keyword evidence="1" id="KW-0479">Metal-binding</keyword>
<proteinExistence type="predicted"/>
<dbReference type="SUPFAM" id="SSF57850">
    <property type="entry name" value="RING/U-box"/>
    <property type="match status" value="1"/>
</dbReference>
<evidence type="ECO:0000313" key="3">
    <source>
        <dbReference type="EMBL" id="CAH0478869.1"/>
    </source>
</evidence>
<sequence>MVKQVMQAKRKAKHFQQVHSTIVRVNSVSMQRRLRKMCWKFQPSNFSFMVQARLLCVGMSVVYRLSLSLTITSTCLSKTSSSSTTLSGGHTTQSLWIIAISQTKFHRFYAQVNAILHHPIVAQFLVLPKDIQQMQLEDHDTAVEWEPFKVFLQILAENFQRYEHLHDAAFSIQADVNTMHAGKTDLEVFLSNCWKSLEVIVPVLVVEPYLPTPLGLEVLSIYLLMRGFLSLPKSVLDANCMYADAILSLEDVEDLLPARAEYPCSICLEPLTSSKMKGLVLPETNYDYNSGNNNGSGHYIDNESTVPSVDGLTFPVRLPCAHVFHENCAMSWLRYNPSCPECRAPVGMHLQ</sequence>
<dbReference type="GO" id="GO:0006511">
    <property type="term" value="P:ubiquitin-dependent protein catabolic process"/>
    <property type="evidence" value="ECO:0007669"/>
    <property type="project" value="TreeGrafter"/>
</dbReference>
<dbReference type="GO" id="GO:0008270">
    <property type="term" value="F:zinc ion binding"/>
    <property type="evidence" value="ECO:0007669"/>
    <property type="project" value="UniProtKB-KW"/>
</dbReference>
<evidence type="ECO:0000259" key="2">
    <source>
        <dbReference type="PROSITE" id="PS50089"/>
    </source>
</evidence>
<dbReference type="Pfam" id="PF13639">
    <property type="entry name" value="zf-RING_2"/>
    <property type="match status" value="1"/>
</dbReference>
<gene>
    <name evidence="3" type="ORF">PBS003_LOCUS5547</name>
</gene>
<comment type="caution">
    <text evidence="3">The sequence shown here is derived from an EMBL/GenBank/DDBJ whole genome shotgun (WGS) entry which is preliminary data.</text>
</comment>
<dbReference type="PROSITE" id="PS50089">
    <property type="entry name" value="ZF_RING_2"/>
    <property type="match status" value="1"/>
</dbReference>
<accession>A0AAU9L2U6</accession>
<dbReference type="PANTHER" id="PTHR22765:SF434">
    <property type="entry name" value="GB|AAD18119.1-RELATED"/>
    <property type="match status" value="1"/>
</dbReference>
<dbReference type="InterPro" id="IPR001841">
    <property type="entry name" value="Znf_RING"/>
</dbReference>
<dbReference type="InterPro" id="IPR051826">
    <property type="entry name" value="E3_ubiquitin-ligase_domain"/>
</dbReference>
<evidence type="ECO:0000256" key="1">
    <source>
        <dbReference type="PROSITE-ProRule" id="PRU00175"/>
    </source>
</evidence>
<dbReference type="AlphaFoldDB" id="A0AAU9L2U6"/>
<keyword evidence="1" id="KW-0862">Zinc</keyword>
<dbReference type="GO" id="GO:0061630">
    <property type="term" value="F:ubiquitin protein ligase activity"/>
    <property type="evidence" value="ECO:0007669"/>
    <property type="project" value="TreeGrafter"/>
</dbReference>
<dbReference type="Proteomes" id="UP001160483">
    <property type="component" value="Unassembled WGS sequence"/>
</dbReference>
<dbReference type="SMART" id="SM00184">
    <property type="entry name" value="RING"/>
    <property type="match status" value="1"/>
</dbReference>
<reference evidence="3" key="1">
    <citation type="submission" date="2021-11" db="EMBL/GenBank/DDBJ databases">
        <authorList>
            <person name="Islam A."/>
            <person name="Islam S."/>
            <person name="Flora M.S."/>
            <person name="Rahman M."/>
            <person name="Ziaur R.M."/>
            <person name="Epstein J.H."/>
            <person name="Hassan M."/>
            <person name="Klassen M."/>
            <person name="Woodard K."/>
            <person name="Webb A."/>
            <person name="Webby R.J."/>
            <person name="El Zowalaty M.E."/>
        </authorList>
    </citation>
    <scope>NUCLEOTIDE SEQUENCE</scope>
    <source>
        <strain evidence="3">Pbs3</strain>
    </source>
</reference>
<dbReference type="Gene3D" id="3.30.40.10">
    <property type="entry name" value="Zinc/RING finger domain, C3HC4 (zinc finger)"/>
    <property type="match status" value="1"/>
</dbReference>
<keyword evidence="1" id="KW-0863">Zinc-finger</keyword>
<dbReference type="PANTHER" id="PTHR22765">
    <property type="entry name" value="RING FINGER AND PROTEASE ASSOCIATED DOMAIN-CONTAINING"/>
    <property type="match status" value="1"/>
</dbReference>
<feature type="domain" description="RING-type" evidence="2">
    <location>
        <begin position="264"/>
        <end position="343"/>
    </location>
</feature>
<protein>
    <recommendedName>
        <fullName evidence="2">RING-type domain-containing protein</fullName>
    </recommendedName>
</protein>
<evidence type="ECO:0000313" key="4">
    <source>
        <dbReference type="Proteomes" id="UP001160483"/>
    </source>
</evidence>
<name>A0AAU9L2U6_9STRA</name>
<dbReference type="EMBL" id="CAKKTJ010000281">
    <property type="protein sequence ID" value="CAH0478869.1"/>
    <property type="molecule type" value="Genomic_DNA"/>
</dbReference>
<dbReference type="InterPro" id="IPR013083">
    <property type="entry name" value="Znf_RING/FYVE/PHD"/>
</dbReference>
<organism evidence="3 4">
    <name type="scientific">Peronospora belbahrii</name>
    <dbReference type="NCBI Taxonomy" id="622444"/>
    <lineage>
        <taxon>Eukaryota</taxon>
        <taxon>Sar</taxon>
        <taxon>Stramenopiles</taxon>
        <taxon>Oomycota</taxon>
        <taxon>Peronosporomycetes</taxon>
        <taxon>Peronosporales</taxon>
        <taxon>Peronosporaceae</taxon>
        <taxon>Peronospora</taxon>
    </lineage>
</organism>